<name>A0ABR7LMM5_9ACTN</name>
<evidence type="ECO:0000313" key="2">
    <source>
        <dbReference type="EMBL" id="MBC6465658.1"/>
    </source>
</evidence>
<comment type="caution">
    <text evidence="2">The sequence shown here is derived from an EMBL/GenBank/DDBJ whole genome shotgun (WGS) entry which is preliminary data.</text>
</comment>
<dbReference type="SUPFAM" id="SSF51197">
    <property type="entry name" value="Clavaminate synthase-like"/>
    <property type="match status" value="1"/>
</dbReference>
<dbReference type="RefSeq" id="WP_187242673.1">
    <property type="nucleotide sequence ID" value="NZ_BAAAOK010000006.1"/>
</dbReference>
<evidence type="ECO:0000259" key="1">
    <source>
        <dbReference type="Pfam" id="PF05118"/>
    </source>
</evidence>
<protein>
    <submittedName>
        <fullName evidence="2">Aspartyl/asparaginyl beta-hydroxylase domain-containing protein</fullName>
    </submittedName>
</protein>
<sequence length="315" mass="34813">MITYPEAAPLASFFDVARLNADLDVLRHERWGAQRPFGQDGLHRQAEIDWQILPLRSIGGDPARTDAGGAGLADYADTPWLAKSPYLGETLAAIPAPVRGVRLMALGVGTTVHEHRDSKYGFSYGTLRLHVPIDTNPESIVVIDGRPRHWDAGRLWFGDFGRLHYVANTGDRARVHMVIDCLITPELIELFPPDFRERLPRSEVVFASDPVPLTAAEVAGFRCRFAVPGEFPQWSEDETTAEPDVEGAIEVLDGRLVLTIGGEPAFGLVHLGLGEFRLVGWTGERTIVVDPASTVRFRVREGRRLDESIRPARPA</sequence>
<feature type="domain" description="Aspartyl/asparaginy/proline hydroxylase" evidence="1">
    <location>
        <begin position="22"/>
        <end position="181"/>
    </location>
</feature>
<dbReference type="InterPro" id="IPR007803">
    <property type="entry name" value="Asp/Arg/Pro-Hydrxlase"/>
</dbReference>
<proteinExistence type="predicted"/>
<dbReference type="Gene3D" id="2.60.120.330">
    <property type="entry name" value="B-lactam Antibiotic, Isopenicillin N Synthase, Chain"/>
    <property type="match status" value="1"/>
</dbReference>
<dbReference type="InterPro" id="IPR027443">
    <property type="entry name" value="IPNS-like_sf"/>
</dbReference>
<dbReference type="Proteomes" id="UP000805614">
    <property type="component" value="Unassembled WGS sequence"/>
</dbReference>
<organism evidence="2 3">
    <name type="scientific">Actinomadura alba</name>
    <dbReference type="NCBI Taxonomy" id="406431"/>
    <lineage>
        <taxon>Bacteria</taxon>
        <taxon>Bacillati</taxon>
        <taxon>Actinomycetota</taxon>
        <taxon>Actinomycetes</taxon>
        <taxon>Streptosporangiales</taxon>
        <taxon>Thermomonosporaceae</taxon>
        <taxon>Actinomadura</taxon>
    </lineage>
</organism>
<accession>A0ABR7LMM5</accession>
<evidence type="ECO:0000313" key="3">
    <source>
        <dbReference type="Proteomes" id="UP000805614"/>
    </source>
</evidence>
<gene>
    <name evidence="2" type="ORF">HKK74_09135</name>
</gene>
<dbReference type="EMBL" id="JABVEC010000005">
    <property type="protein sequence ID" value="MBC6465658.1"/>
    <property type="molecule type" value="Genomic_DNA"/>
</dbReference>
<keyword evidence="3" id="KW-1185">Reference proteome</keyword>
<dbReference type="Pfam" id="PF05118">
    <property type="entry name" value="Asp_Arg_Hydrox"/>
    <property type="match status" value="1"/>
</dbReference>
<reference evidence="2 3" key="1">
    <citation type="submission" date="2020-06" db="EMBL/GenBank/DDBJ databases">
        <title>Actinomadura xiongansis sp. nov., isolated from soil of Baiyangdian.</title>
        <authorList>
            <person name="Zhang X."/>
        </authorList>
    </citation>
    <scope>NUCLEOTIDE SEQUENCE [LARGE SCALE GENOMIC DNA]</scope>
    <source>
        <strain evidence="2 3">HBUM206468</strain>
    </source>
</reference>